<dbReference type="GO" id="GO:0005886">
    <property type="term" value="C:plasma membrane"/>
    <property type="evidence" value="ECO:0007669"/>
    <property type="project" value="TreeGrafter"/>
</dbReference>
<dbReference type="InterPro" id="IPR002541">
    <property type="entry name" value="Cyt_c_assembly"/>
</dbReference>
<feature type="transmembrane region" description="Helical" evidence="6">
    <location>
        <begin position="345"/>
        <end position="360"/>
    </location>
</feature>
<evidence type="ECO:0000256" key="6">
    <source>
        <dbReference type="SAM" id="Phobius"/>
    </source>
</evidence>
<feature type="transmembrane region" description="Helical" evidence="6">
    <location>
        <begin position="6"/>
        <end position="25"/>
    </location>
</feature>
<protein>
    <submittedName>
        <fullName evidence="8">C-type cytochrome biogenesis protein CcsB</fullName>
    </submittedName>
</protein>
<dbReference type="Proteomes" id="UP000530514">
    <property type="component" value="Unassembled WGS sequence"/>
</dbReference>
<comment type="caution">
    <text evidence="8">The sequence shown here is derived from an EMBL/GenBank/DDBJ whole genome shotgun (WGS) entry which is preliminary data.</text>
</comment>
<feature type="transmembrane region" description="Helical" evidence="6">
    <location>
        <begin position="135"/>
        <end position="163"/>
    </location>
</feature>
<keyword evidence="4 6" id="KW-1133">Transmembrane helix</keyword>
<keyword evidence="9" id="KW-1185">Reference proteome</keyword>
<comment type="subcellular location">
    <subcellularLocation>
        <location evidence="1">Membrane</location>
        <topology evidence="1">Multi-pass membrane protein</topology>
    </subcellularLocation>
</comment>
<organism evidence="8 9">
    <name type="scientific">Thermoactinomyces daqus</name>
    <dbReference type="NCBI Taxonomy" id="1329516"/>
    <lineage>
        <taxon>Bacteria</taxon>
        <taxon>Bacillati</taxon>
        <taxon>Bacillota</taxon>
        <taxon>Bacilli</taxon>
        <taxon>Bacillales</taxon>
        <taxon>Thermoactinomycetaceae</taxon>
        <taxon>Thermoactinomyces</taxon>
    </lineage>
</organism>
<dbReference type="InterPro" id="IPR017562">
    <property type="entry name" value="Cyt_c_biogenesis_CcsA"/>
</dbReference>
<evidence type="ECO:0000256" key="5">
    <source>
        <dbReference type="ARBA" id="ARBA00023136"/>
    </source>
</evidence>
<evidence type="ECO:0000313" key="8">
    <source>
        <dbReference type="EMBL" id="MBA4543102.1"/>
    </source>
</evidence>
<dbReference type="PANTHER" id="PTHR30071:SF1">
    <property type="entry name" value="CYTOCHROME B_B6 PROTEIN-RELATED"/>
    <property type="match status" value="1"/>
</dbReference>
<sequence>MEKLMEYLLLCTFFLYLLSSVTFVMGIAKDKDQQNEKKLRRFSNLAVGMAIVGVIFQTLFIITRIIIGGHFPTSNMFEFTAFLCYTIVIAFVILYFIYRSAVLGAFVMPLAVILLAYASVYPRDVQPLIPALQSYWLYIHVTTAALGQGAFGVGFVAGLIYLINKVGFNRKGANALWLEITLTVVLMFVSFSVTSFAFAAVHYDAKLSHIVDGQPTVEEYTLPPLVGPHDGKVMNMDSFLGLKKPLFEAPVWMKGNKAASKFNSVIWSVLSGLILYALIRLFARKSLREILHPLVKNLNLDLVDEISYRSIAIGFPIFTLGALIFAMIWAQEAWGHFWSWDPKEVWALITWLFYSAYLHLRLSRGWHGLKSAWLAVGGFVIIMINLIAINLVISGLHSYA</sequence>
<feature type="domain" description="Cytochrome c assembly protein" evidence="7">
    <location>
        <begin position="74"/>
        <end position="171"/>
    </location>
</feature>
<feature type="transmembrane region" description="Helical" evidence="6">
    <location>
        <begin position="311"/>
        <end position="330"/>
    </location>
</feature>
<dbReference type="Pfam" id="PF01578">
    <property type="entry name" value="Cytochrom_C_asm"/>
    <property type="match status" value="2"/>
</dbReference>
<feature type="transmembrane region" description="Helical" evidence="6">
    <location>
        <begin position="105"/>
        <end position="123"/>
    </location>
</feature>
<feature type="transmembrane region" description="Helical" evidence="6">
    <location>
        <begin position="265"/>
        <end position="283"/>
    </location>
</feature>
<evidence type="ECO:0000256" key="4">
    <source>
        <dbReference type="ARBA" id="ARBA00022989"/>
    </source>
</evidence>
<reference evidence="8 9" key="1">
    <citation type="submission" date="2020-07" db="EMBL/GenBank/DDBJ databases">
        <authorList>
            <person name="Feng H."/>
        </authorList>
    </citation>
    <scope>NUCLEOTIDE SEQUENCE [LARGE SCALE GENOMIC DNA]</scope>
    <source>
        <strain evidence="9">s-11</strain>
    </source>
</reference>
<dbReference type="GO" id="GO:0020037">
    <property type="term" value="F:heme binding"/>
    <property type="evidence" value="ECO:0007669"/>
    <property type="project" value="InterPro"/>
</dbReference>
<feature type="transmembrane region" description="Helical" evidence="6">
    <location>
        <begin position="45"/>
        <end position="67"/>
    </location>
</feature>
<dbReference type="GO" id="GO:0017004">
    <property type="term" value="P:cytochrome complex assembly"/>
    <property type="evidence" value="ECO:0007669"/>
    <property type="project" value="UniProtKB-KW"/>
</dbReference>
<keyword evidence="3" id="KW-0201">Cytochrome c-type biogenesis</keyword>
<evidence type="ECO:0000256" key="2">
    <source>
        <dbReference type="ARBA" id="ARBA00022692"/>
    </source>
</evidence>
<gene>
    <name evidence="8" type="primary">ccsB</name>
    <name evidence="8" type="ORF">H1164_09330</name>
</gene>
<dbReference type="RefSeq" id="WP_033101458.1">
    <property type="nucleotide sequence ID" value="NZ_JACEIP010000012.1"/>
</dbReference>
<keyword evidence="5 6" id="KW-0472">Membrane</keyword>
<evidence type="ECO:0000256" key="1">
    <source>
        <dbReference type="ARBA" id="ARBA00004141"/>
    </source>
</evidence>
<dbReference type="NCBIfam" id="TIGR03144">
    <property type="entry name" value="cytochr_II_ccsB"/>
    <property type="match status" value="1"/>
</dbReference>
<keyword evidence="2 6" id="KW-0812">Transmembrane</keyword>
<evidence type="ECO:0000256" key="3">
    <source>
        <dbReference type="ARBA" id="ARBA00022748"/>
    </source>
</evidence>
<feature type="transmembrane region" description="Helical" evidence="6">
    <location>
        <begin position="372"/>
        <end position="393"/>
    </location>
</feature>
<feature type="domain" description="Cytochrome c assembly protein" evidence="7">
    <location>
        <begin position="269"/>
        <end position="397"/>
    </location>
</feature>
<name>A0A7W2AHD0_9BACL</name>
<dbReference type="AlphaFoldDB" id="A0A7W2AHD0"/>
<feature type="transmembrane region" description="Helical" evidence="6">
    <location>
        <begin position="175"/>
        <end position="201"/>
    </location>
</feature>
<feature type="transmembrane region" description="Helical" evidence="6">
    <location>
        <begin position="79"/>
        <end position="98"/>
    </location>
</feature>
<accession>A0A7W2AHD0</accession>
<dbReference type="OrthoDB" id="9814290at2"/>
<dbReference type="InterPro" id="IPR045062">
    <property type="entry name" value="Cyt_c_biogenesis_CcsA/CcmC"/>
</dbReference>
<proteinExistence type="predicted"/>
<dbReference type="PANTHER" id="PTHR30071">
    <property type="entry name" value="HEME EXPORTER PROTEIN C"/>
    <property type="match status" value="1"/>
</dbReference>
<evidence type="ECO:0000313" key="9">
    <source>
        <dbReference type="Proteomes" id="UP000530514"/>
    </source>
</evidence>
<evidence type="ECO:0000259" key="7">
    <source>
        <dbReference type="Pfam" id="PF01578"/>
    </source>
</evidence>
<dbReference type="EMBL" id="JACEIP010000012">
    <property type="protein sequence ID" value="MBA4543102.1"/>
    <property type="molecule type" value="Genomic_DNA"/>
</dbReference>